<comment type="similarity">
    <text evidence="6">Belongs to the NAD kinase family.</text>
</comment>
<comment type="subcellular location">
    <subcellularLocation>
        <location evidence="6">Cytoplasm</location>
    </subcellularLocation>
</comment>
<keyword evidence="1 6" id="KW-0808">Transferase</keyword>
<dbReference type="EC" id="2.7.1.23" evidence="6"/>
<dbReference type="GO" id="GO:0003951">
    <property type="term" value="F:NAD+ kinase activity"/>
    <property type="evidence" value="ECO:0007669"/>
    <property type="project" value="UniProtKB-UniRule"/>
</dbReference>
<comment type="caution">
    <text evidence="6">Lacks conserved residue(s) required for the propagation of feature annotation.</text>
</comment>
<evidence type="ECO:0000256" key="5">
    <source>
        <dbReference type="ARBA" id="ARBA00047925"/>
    </source>
</evidence>
<feature type="binding site" evidence="6">
    <location>
        <position position="152"/>
    </location>
    <ligand>
        <name>NAD(+)</name>
        <dbReference type="ChEBI" id="CHEBI:57540"/>
    </ligand>
</feature>
<evidence type="ECO:0000256" key="2">
    <source>
        <dbReference type="ARBA" id="ARBA00022777"/>
    </source>
</evidence>
<dbReference type="NCBIfam" id="NF003406">
    <property type="entry name" value="PRK04761.1"/>
    <property type="match status" value="1"/>
</dbReference>
<feature type="binding site" evidence="6">
    <location>
        <position position="160"/>
    </location>
    <ligand>
        <name>NAD(+)</name>
        <dbReference type="ChEBI" id="CHEBI:57540"/>
    </ligand>
</feature>
<dbReference type="EMBL" id="LANX01000001">
    <property type="protein sequence ID" value="KJV69206.1"/>
    <property type="molecule type" value="Genomic_DNA"/>
</dbReference>
<evidence type="ECO:0000313" key="7">
    <source>
        <dbReference type="EMBL" id="KJV69206.1"/>
    </source>
</evidence>
<evidence type="ECO:0000313" key="8">
    <source>
        <dbReference type="Proteomes" id="UP000033562"/>
    </source>
</evidence>
<dbReference type="InterPro" id="IPR016064">
    <property type="entry name" value="NAD/diacylglycerol_kinase_sf"/>
</dbReference>
<dbReference type="Pfam" id="PF01513">
    <property type="entry name" value="NAD_kinase"/>
    <property type="match status" value="1"/>
</dbReference>
<dbReference type="AlphaFoldDB" id="A0A0F3NN70"/>
<dbReference type="Gene3D" id="2.60.200.30">
    <property type="entry name" value="Probable inorganic polyphosphate/atp-NAD kinase, domain 2"/>
    <property type="match status" value="1"/>
</dbReference>
<dbReference type="InterPro" id="IPR002504">
    <property type="entry name" value="NADK"/>
</dbReference>
<protein>
    <recommendedName>
        <fullName evidence="6">NAD kinase</fullName>
        <ecNumber evidence="6">2.7.1.23</ecNumber>
    </recommendedName>
    <alternativeName>
        <fullName evidence="6">ATP-dependent NAD kinase</fullName>
    </alternativeName>
</protein>
<dbReference type="InterPro" id="IPR017438">
    <property type="entry name" value="ATP-NAD_kinase_N"/>
</dbReference>
<name>A0A0F3NN70_9RICK</name>
<evidence type="ECO:0000256" key="4">
    <source>
        <dbReference type="ARBA" id="ARBA00023027"/>
    </source>
</evidence>
<dbReference type="Proteomes" id="UP000033562">
    <property type="component" value="Unassembled WGS sequence"/>
</dbReference>
<dbReference type="PANTHER" id="PTHR20275">
    <property type="entry name" value="NAD KINASE"/>
    <property type="match status" value="1"/>
</dbReference>
<gene>
    <name evidence="6" type="primary">nadK</name>
    <name evidence="7" type="ORF">NLO413_0583</name>
</gene>
<organism evidence="7 8">
    <name type="scientific">Candidatus Neoehrlichia procyonis str. RAC413</name>
    <dbReference type="NCBI Taxonomy" id="1359163"/>
    <lineage>
        <taxon>Bacteria</taxon>
        <taxon>Pseudomonadati</taxon>
        <taxon>Pseudomonadota</taxon>
        <taxon>Alphaproteobacteria</taxon>
        <taxon>Rickettsiales</taxon>
        <taxon>Anaplasmataceae</taxon>
        <taxon>Candidatus Neoehrlichia</taxon>
    </lineage>
</organism>
<keyword evidence="6" id="KW-0963">Cytoplasm</keyword>
<comment type="catalytic activity">
    <reaction evidence="5 6">
        <text>NAD(+) + ATP = ADP + NADP(+) + H(+)</text>
        <dbReference type="Rhea" id="RHEA:18629"/>
        <dbReference type="ChEBI" id="CHEBI:15378"/>
        <dbReference type="ChEBI" id="CHEBI:30616"/>
        <dbReference type="ChEBI" id="CHEBI:57540"/>
        <dbReference type="ChEBI" id="CHEBI:58349"/>
        <dbReference type="ChEBI" id="CHEBI:456216"/>
        <dbReference type="EC" id="2.7.1.23"/>
    </reaction>
</comment>
<feature type="binding site" evidence="6">
    <location>
        <begin position="49"/>
        <end position="50"/>
    </location>
    <ligand>
        <name>NAD(+)</name>
        <dbReference type="ChEBI" id="CHEBI:57540"/>
    </ligand>
</feature>
<proteinExistence type="inferred from homology"/>
<feature type="active site" description="Proton acceptor" evidence="6">
    <location>
        <position position="49"/>
    </location>
</feature>
<dbReference type="GO" id="GO:0005737">
    <property type="term" value="C:cytoplasm"/>
    <property type="evidence" value="ECO:0007669"/>
    <property type="project" value="UniProtKB-SubCell"/>
</dbReference>
<keyword evidence="3 6" id="KW-0521">NADP</keyword>
<dbReference type="GO" id="GO:0019674">
    <property type="term" value="P:NAD+ metabolic process"/>
    <property type="evidence" value="ECO:0007669"/>
    <property type="project" value="InterPro"/>
</dbReference>
<dbReference type="PATRIC" id="fig|1359163.3.peg.569"/>
<dbReference type="HAMAP" id="MF_00361">
    <property type="entry name" value="NAD_kinase"/>
    <property type="match status" value="1"/>
</dbReference>
<evidence type="ECO:0000256" key="6">
    <source>
        <dbReference type="HAMAP-Rule" id="MF_00361"/>
    </source>
</evidence>
<dbReference type="GO" id="GO:0046872">
    <property type="term" value="F:metal ion binding"/>
    <property type="evidence" value="ECO:0007669"/>
    <property type="project" value="UniProtKB-UniRule"/>
</dbReference>
<dbReference type="OrthoDB" id="9774737at2"/>
<dbReference type="InterPro" id="IPR017437">
    <property type="entry name" value="ATP-NAD_kinase_PpnK-typ_C"/>
</dbReference>
<sequence length="263" mass="29398">MTKYQNIGYVASSSIENKKVSFFKKKYNLIDIKENPNSLIDLLIVMGGDGLMLHSLHNYVIQRCRKIPVYGINYGTIGFLLNKYSDNDLITLINNAISTKLLLLKMTAVDTSGIQHNAIAINEISLFRNTHQAANLKIKINNKLVMKQLISDGVLVASPAGSTAYNFSAGGSILPLSSNIISLTAINSFRPRRWRGALLPNSAVVEIEVLNPETRLVTAAADYTEFHNIKNITIQQAHNLEITLLFDPHNRLEERIITEQFLF</sequence>
<evidence type="ECO:0000256" key="1">
    <source>
        <dbReference type="ARBA" id="ARBA00022679"/>
    </source>
</evidence>
<comment type="function">
    <text evidence="6">Involved in the regulation of the intracellular balance of NAD and NADP, and is a key enzyme in the biosynthesis of NADP. Catalyzes specifically the phosphorylation on 2'-hydroxyl of the adenosine moiety of NAD to yield NADP.</text>
</comment>
<evidence type="ECO:0000256" key="3">
    <source>
        <dbReference type="ARBA" id="ARBA00022857"/>
    </source>
</evidence>
<keyword evidence="8" id="KW-1185">Reference proteome</keyword>
<feature type="binding site" evidence="6">
    <location>
        <begin position="163"/>
        <end position="168"/>
    </location>
    <ligand>
        <name>NAD(+)</name>
        <dbReference type="ChEBI" id="CHEBI:57540"/>
    </ligand>
</feature>
<comment type="caution">
    <text evidence="7">The sequence shown here is derived from an EMBL/GenBank/DDBJ whole genome shotgun (WGS) entry which is preliminary data.</text>
</comment>
<accession>A0A0F3NN70</accession>
<dbReference type="Gene3D" id="3.40.50.10330">
    <property type="entry name" value="Probable inorganic polyphosphate/atp-NAD kinase, domain 1"/>
    <property type="match status" value="1"/>
</dbReference>
<feature type="binding site" evidence="6">
    <location>
        <position position="54"/>
    </location>
    <ligand>
        <name>NAD(+)</name>
        <dbReference type="ChEBI" id="CHEBI:57540"/>
    </ligand>
</feature>
<keyword evidence="2 6" id="KW-0418">Kinase</keyword>
<dbReference type="STRING" id="1359163.NLO413_0583"/>
<dbReference type="GO" id="GO:0005524">
    <property type="term" value="F:ATP binding"/>
    <property type="evidence" value="ECO:0007669"/>
    <property type="project" value="UniProtKB-KW"/>
</dbReference>
<dbReference type="RefSeq" id="WP_045808966.1">
    <property type="nucleotide sequence ID" value="NZ_LANX01000001.1"/>
</dbReference>
<keyword evidence="6" id="KW-0547">Nucleotide-binding</keyword>
<dbReference type="SUPFAM" id="SSF111331">
    <property type="entry name" value="NAD kinase/diacylglycerol kinase-like"/>
    <property type="match status" value="1"/>
</dbReference>
<keyword evidence="4 6" id="KW-0520">NAD</keyword>
<feature type="binding site" evidence="6">
    <location>
        <begin position="122"/>
        <end position="123"/>
    </location>
    <ligand>
        <name>NAD(+)</name>
        <dbReference type="ChEBI" id="CHEBI:57540"/>
    </ligand>
</feature>
<dbReference type="GO" id="GO:0051287">
    <property type="term" value="F:NAD binding"/>
    <property type="evidence" value="ECO:0007669"/>
    <property type="project" value="UniProtKB-ARBA"/>
</dbReference>
<dbReference type="GO" id="GO:0006741">
    <property type="term" value="P:NADP+ biosynthetic process"/>
    <property type="evidence" value="ECO:0007669"/>
    <property type="project" value="UniProtKB-UniRule"/>
</dbReference>
<reference evidence="7 8" key="1">
    <citation type="submission" date="2015-02" db="EMBL/GenBank/DDBJ databases">
        <title>Genome Sequencing of Rickettsiales.</title>
        <authorList>
            <person name="Daugherty S.C."/>
            <person name="Su Q."/>
            <person name="Abolude K."/>
            <person name="Beier-Sexton M."/>
            <person name="Carlyon J.A."/>
            <person name="Carter R."/>
            <person name="Day N.P."/>
            <person name="Dumler S.J."/>
            <person name="Dyachenko V."/>
            <person name="Godinez A."/>
            <person name="Kurtti T.J."/>
            <person name="Lichay M."/>
            <person name="Mullins K.E."/>
            <person name="Ott S."/>
            <person name="Pappas-Brown V."/>
            <person name="Paris D.H."/>
            <person name="Patel P."/>
            <person name="Richards A.L."/>
            <person name="Sadzewicz L."/>
            <person name="Sears K."/>
            <person name="Seidman D."/>
            <person name="Sengamalay N."/>
            <person name="Stenos J."/>
            <person name="Tallon L.J."/>
            <person name="Vincent G."/>
            <person name="Fraser C.M."/>
            <person name="Munderloh U."/>
            <person name="Dunning-Hotopp J.C."/>
        </authorList>
    </citation>
    <scope>NUCLEOTIDE SEQUENCE [LARGE SCALE GENOMIC DNA]</scope>
    <source>
        <strain evidence="7 8">RAC413</strain>
    </source>
</reference>
<keyword evidence="6" id="KW-0067">ATP-binding</keyword>
<dbReference type="PANTHER" id="PTHR20275:SF0">
    <property type="entry name" value="NAD KINASE"/>
    <property type="match status" value="1"/>
</dbReference>
<dbReference type="Pfam" id="PF20143">
    <property type="entry name" value="NAD_kinase_C"/>
    <property type="match status" value="1"/>
</dbReference>
<comment type="cofactor">
    <cofactor evidence="6">
        <name>a divalent metal cation</name>
        <dbReference type="ChEBI" id="CHEBI:60240"/>
    </cofactor>
</comment>